<evidence type="ECO:0000256" key="8">
    <source>
        <dbReference type="SAM" id="MobiDB-lite"/>
    </source>
</evidence>
<feature type="transmembrane region" description="Helical" evidence="9">
    <location>
        <begin position="896"/>
        <end position="915"/>
    </location>
</feature>
<dbReference type="SUPFAM" id="SSF81340">
    <property type="entry name" value="Clc chloride channel"/>
    <property type="match status" value="1"/>
</dbReference>
<proteinExistence type="predicted"/>
<evidence type="ECO:0008006" key="12">
    <source>
        <dbReference type="Google" id="ProtNLM"/>
    </source>
</evidence>
<dbReference type="Pfam" id="PF00654">
    <property type="entry name" value="Voltage_CLC"/>
    <property type="match status" value="1"/>
</dbReference>
<dbReference type="PANTHER" id="PTHR45711">
    <property type="entry name" value="CHLORIDE CHANNEL PROTEIN"/>
    <property type="match status" value="1"/>
</dbReference>
<accession>A0A427XXN5</accession>
<keyword evidence="5" id="KW-0406">Ion transport</keyword>
<dbReference type="Gene3D" id="1.10.3080.10">
    <property type="entry name" value="Clc chloride channel"/>
    <property type="match status" value="1"/>
</dbReference>
<dbReference type="GO" id="GO:0005794">
    <property type="term" value="C:Golgi apparatus"/>
    <property type="evidence" value="ECO:0007669"/>
    <property type="project" value="TreeGrafter"/>
</dbReference>
<dbReference type="RefSeq" id="XP_028477447.1">
    <property type="nucleotide sequence ID" value="XM_028622555.1"/>
</dbReference>
<dbReference type="InterPro" id="IPR046342">
    <property type="entry name" value="CBS_dom_sf"/>
</dbReference>
<feature type="compositionally biased region" description="Low complexity" evidence="8">
    <location>
        <begin position="268"/>
        <end position="289"/>
    </location>
</feature>
<evidence type="ECO:0000256" key="3">
    <source>
        <dbReference type="ARBA" id="ARBA00022692"/>
    </source>
</evidence>
<feature type="transmembrane region" description="Helical" evidence="9">
    <location>
        <begin position="406"/>
        <end position="425"/>
    </location>
</feature>
<dbReference type="CDD" id="cd03684">
    <property type="entry name" value="ClC_3_like"/>
    <property type="match status" value="1"/>
</dbReference>
<comment type="subcellular location">
    <subcellularLocation>
        <location evidence="1">Membrane</location>
        <topology evidence="1">Multi-pass membrane protein</topology>
    </subcellularLocation>
</comment>
<keyword evidence="4 9" id="KW-1133">Transmembrane helix</keyword>
<evidence type="ECO:0000313" key="10">
    <source>
        <dbReference type="EMBL" id="RSH83495.1"/>
    </source>
</evidence>
<feature type="compositionally biased region" description="Low complexity" evidence="8">
    <location>
        <begin position="58"/>
        <end position="88"/>
    </location>
</feature>
<evidence type="ECO:0000256" key="1">
    <source>
        <dbReference type="ARBA" id="ARBA00004141"/>
    </source>
</evidence>
<feature type="transmembrane region" description="Helical" evidence="9">
    <location>
        <begin position="694"/>
        <end position="712"/>
    </location>
</feature>
<dbReference type="InterPro" id="IPR001807">
    <property type="entry name" value="ClC"/>
</dbReference>
<sequence length="1163" mass="125358">MSTGSASTSSRAQRPPSIVSTRFNNHSRGHSSDEPSQPPSPMTYFPNPSTFTNDPQASFTPSIQTSPSISSARLAGSISRSSFGGSSDSDQDNTARTPRVPGNELQIQQQQQFYYPTPSAQHASYRADSTPVATSASHSGPGASPRGSSSRRSASVATQRSTYGATGHLPAPVGTTNTPDALGLVSGPGTTGLGLQTSPNIDPRRIASTTGIVIPGPSSSVRRRGVDDPPYSAGSHHAYSQSQPVTASGTPRYRRDQDNHTPGAGSFSVMGGSLHSHMSSGQRGSQRHSGNGHRRGISVTSTLAPVSQSVPPSSPTGSVYRRLKHTASQIGFTRPATYDDQSEYNYDDGEDDGKRANGTRVWYSSYVTIDWLHDAIKESSRIRRLRAMSRRSLRGALLNSWDRTQGWVIATIVGILTAVVAFLIIRTEMAVFDMKEGYCTSSWGTAKRFCCAPRSGHGHPDPSPGDEEDCGDWLEWGQFFGGNNTDPESSIFSEPEFCSYFTIAVTLACTASALTYYLSSSAAHFTSKDSAFLGPAPDVKKSPLASPVIKLPSERQPLLEVEENGSDFEPVAEPPRPVIYMAAGSGIPEIKTILSGFVIHGYLGMSTLLVKSFGLALSVGSGLSLGKEGPFVHIASCIANIVSRAFAKYETNEGKKREILSAACAAGVAVSFGAPIGGVLFSLEEVSYYFPPKVMWRSFWCAAVAAITLKALNPYGNGSIVLFAVTYTKEYHYWEFGVFILLGVFGGLYGALFSRLNIIWSREVRKGTWLARHPITEVALVTAITTIVSFMNPYTRLGGTELVAKLFAECTVDTTSSLCVDRTLSIGPIISAVGGALIIKATLTIITFGVVLPAGIFIPSLVIGACFGRIVGVLLEYAEYHHPSLPIFDVCRTQACVVPGIYAMVGAAATLAGVTRTTVSLAVIMFELTGTLNYVAPVMLAVLVAKTVADSLEKRGIYELVIELKKLPYLSNKEEYLWGGRLVSEVMDRDAPILRADKPHTVRELTGRLLELVRLGYADAGMPVLVKEAAVDKDGRPYPVLRILGFLGINELEHALTALADEPDAVMNLIPDELGMHSSRLSIFSFSESHEGRHNPYDLSQYIDRAPITVQVQSPLELVQEMFVKLGARQILVTDSRGTYRGAVYKKQWIAFLDELEHAHLEA</sequence>
<evidence type="ECO:0000256" key="5">
    <source>
        <dbReference type="ARBA" id="ARBA00023065"/>
    </source>
</evidence>
<feature type="transmembrane region" description="Helical" evidence="9">
    <location>
        <begin position="631"/>
        <end position="647"/>
    </location>
</feature>
<evidence type="ECO:0000256" key="4">
    <source>
        <dbReference type="ARBA" id="ARBA00022989"/>
    </source>
</evidence>
<dbReference type="GO" id="GO:0005247">
    <property type="term" value="F:voltage-gated chloride channel activity"/>
    <property type="evidence" value="ECO:0007669"/>
    <property type="project" value="TreeGrafter"/>
</dbReference>
<evidence type="ECO:0000313" key="11">
    <source>
        <dbReference type="Proteomes" id="UP000279236"/>
    </source>
</evidence>
<feature type="region of interest" description="Disordered" evidence="8">
    <location>
        <begin position="1"/>
        <end position="99"/>
    </location>
</feature>
<dbReference type="Proteomes" id="UP000279236">
    <property type="component" value="Unassembled WGS sequence"/>
</dbReference>
<reference evidence="10 11" key="1">
    <citation type="submission" date="2018-11" db="EMBL/GenBank/DDBJ databases">
        <title>Genome sequence of Apiotrichum porosum DSM 27194.</title>
        <authorList>
            <person name="Aliyu H."/>
            <person name="Gorte O."/>
            <person name="Ochsenreither K."/>
        </authorList>
    </citation>
    <scope>NUCLEOTIDE SEQUENCE [LARGE SCALE GENOMIC DNA]</scope>
    <source>
        <strain evidence="10 11">DSM 27194</strain>
    </source>
</reference>
<evidence type="ECO:0000256" key="2">
    <source>
        <dbReference type="ARBA" id="ARBA00022448"/>
    </source>
</evidence>
<keyword evidence="6 9" id="KW-0472">Membrane</keyword>
<dbReference type="PANTHER" id="PTHR45711:SF6">
    <property type="entry name" value="CHLORIDE CHANNEL PROTEIN"/>
    <property type="match status" value="1"/>
</dbReference>
<keyword evidence="3 9" id="KW-0812">Transmembrane</keyword>
<dbReference type="OrthoDB" id="431497at2759"/>
<feature type="transmembrane region" description="Helical" evidence="9">
    <location>
        <begin position="659"/>
        <end position="682"/>
    </location>
</feature>
<dbReference type="PRINTS" id="PR00762">
    <property type="entry name" value="CLCHANNEL"/>
</dbReference>
<keyword evidence="2" id="KW-0813">Transport</keyword>
<dbReference type="GeneID" id="39591724"/>
<feature type="transmembrane region" description="Helical" evidence="9">
    <location>
        <begin position="733"/>
        <end position="753"/>
    </location>
</feature>
<feature type="transmembrane region" description="Helical" evidence="9">
    <location>
        <begin position="829"/>
        <end position="850"/>
    </location>
</feature>
<dbReference type="GO" id="GO:0005886">
    <property type="term" value="C:plasma membrane"/>
    <property type="evidence" value="ECO:0007669"/>
    <property type="project" value="TreeGrafter"/>
</dbReference>
<dbReference type="FunFam" id="1.10.3080.10:FF:000013">
    <property type="entry name" value="Voltage-gated chloride channel (ClcA)"/>
    <property type="match status" value="1"/>
</dbReference>
<dbReference type="GO" id="GO:0005769">
    <property type="term" value="C:early endosome"/>
    <property type="evidence" value="ECO:0007669"/>
    <property type="project" value="TreeGrafter"/>
</dbReference>
<feature type="transmembrane region" description="Helical" evidence="9">
    <location>
        <begin position="921"/>
        <end position="945"/>
    </location>
</feature>
<keyword evidence="7" id="KW-0868">Chloride</keyword>
<organism evidence="10 11">
    <name type="scientific">Apiotrichum porosum</name>
    <dbReference type="NCBI Taxonomy" id="105984"/>
    <lineage>
        <taxon>Eukaryota</taxon>
        <taxon>Fungi</taxon>
        <taxon>Dikarya</taxon>
        <taxon>Basidiomycota</taxon>
        <taxon>Agaricomycotina</taxon>
        <taxon>Tremellomycetes</taxon>
        <taxon>Trichosporonales</taxon>
        <taxon>Trichosporonaceae</taxon>
        <taxon>Apiotrichum</taxon>
    </lineage>
</organism>
<comment type="caution">
    <text evidence="10">The sequence shown here is derived from an EMBL/GenBank/DDBJ whole genome shotgun (WGS) entry which is preliminary data.</text>
</comment>
<dbReference type="InterPro" id="IPR014743">
    <property type="entry name" value="Cl-channel_core"/>
</dbReference>
<keyword evidence="11" id="KW-1185">Reference proteome</keyword>
<feature type="transmembrane region" description="Helical" evidence="9">
    <location>
        <begin position="856"/>
        <end position="875"/>
    </location>
</feature>
<feature type="compositionally biased region" description="Polar residues" evidence="8">
    <location>
        <begin position="238"/>
        <end position="249"/>
    </location>
</feature>
<dbReference type="EMBL" id="RSCE01000004">
    <property type="protein sequence ID" value="RSH83495.1"/>
    <property type="molecule type" value="Genomic_DNA"/>
</dbReference>
<feature type="transmembrane region" description="Helical" evidence="9">
    <location>
        <begin position="773"/>
        <end position="791"/>
    </location>
</feature>
<dbReference type="AlphaFoldDB" id="A0A427XXN5"/>
<evidence type="ECO:0000256" key="7">
    <source>
        <dbReference type="ARBA" id="ARBA00023214"/>
    </source>
</evidence>
<protein>
    <recommendedName>
        <fullName evidence="12">Chloride channel protein</fullName>
    </recommendedName>
</protein>
<feature type="compositionally biased region" description="Polar residues" evidence="8">
    <location>
        <begin position="46"/>
        <end position="57"/>
    </location>
</feature>
<evidence type="ECO:0000256" key="6">
    <source>
        <dbReference type="ARBA" id="ARBA00023136"/>
    </source>
</evidence>
<feature type="compositionally biased region" description="Polar residues" evidence="8">
    <location>
        <begin position="1"/>
        <end position="26"/>
    </location>
</feature>
<evidence type="ECO:0000256" key="9">
    <source>
        <dbReference type="SAM" id="Phobius"/>
    </source>
</evidence>
<dbReference type="SUPFAM" id="SSF54631">
    <property type="entry name" value="CBS-domain pair"/>
    <property type="match status" value="1"/>
</dbReference>
<feature type="transmembrane region" description="Helical" evidence="9">
    <location>
        <begin position="597"/>
        <end position="619"/>
    </location>
</feature>
<gene>
    <name evidence="10" type="ORF">EHS24_007181</name>
</gene>
<feature type="region of interest" description="Disordered" evidence="8">
    <location>
        <begin position="118"/>
        <end position="319"/>
    </location>
</feature>
<name>A0A427XXN5_9TREE</name>
<feature type="compositionally biased region" description="Low complexity" evidence="8">
    <location>
        <begin position="135"/>
        <end position="155"/>
    </location>
</feature>